<dbReference type="InterPro" id="IPR045269">
    <property type="entry name" value="Atg1-like"/>
</dbReference>
<accession>A0A1L6MV37</accession>
<dbReference type="OrthoDB" id="9801841at2"/>
<dbReference type="PROSITE" id="PS50011">
    <property type="entry name" value="PROTEIN_KINASE_DOM"/>
    <property type="match status" value="1"/>
</dbReference>
<gene>
    <name evidence="6" type="ORF">BCY86_00460</name>
</gene>
<organism evidence="6 7">
    <name type="scientific">Pajaroellobacter abortibovis</name>
    <dbReference type="NCBI Taxonomy" id="1882918"/>
    <lineage>
        <taxon>Bacteria</taxon>
        <taxon>Pseudomonadati</taxon>
        <taxon>Myxococcota</taxon>
        <taxon>Polyangia</taxon>
        <taxon>Polyangiales</taxon>
        <taxon>Polyangiaceae</taxon>
    </lineage>
</organism>
<name>A0A1L6MV37_9BACT</name>
<dbReference type="SUPFAM" id="SSF56112">
    <property type="entry name" value="Protein kinase-like (PK-like)"/>
    <property type="match status" value="1"/>
</dbReference>
<dbReference type="GO" id="GO:0016020">
    <property type="term" value="C:membrane"/>
    <property type="evidence" value="ECO:0007669"/>
    <property type="project" value="TreeGrafter"/>
</dbReference>
<protein>
    <recommendedName>
        <fullName evidence="5">Protein kinase domain-containing protein</fullName>
    </recommendedName>
</protein>
<dbReference type="InterPro" id="IPR000719">
    <property type="entry name" value="Prot_kinase_dom"/>
</dbReference>
<feature type="domain" description="Protein kinase" evidence="5">
    <location>
        <begin position="1"/>
        <end position="105"/>
    </location>
</feature>
<evidence type="ECO:0000256" key="4">
    <source>
        <dbReference type="ARBA" id="ARBA00022840"/>
    </source>
</evidence>
<dbReference type="Proteomes" id="UP000185544">
    <property type="component" value="Chromosome"/>
</dbReference>
<dbReference type="KEGG" id="pabo:BCY86_00460"/>
<dbReference type="PROSITE" id="PS00108">
    <property type="entry name" value="PROTEIN_KINASE_ST"/>
    <property type="match status" value="1"/>
</dbReference>
<keyword evidence="7" id="KW-1185">Reference proteome</keyword>
<dbReference type="InterPro" id="IPR008271">
    <property type="entry name" value="Ser/Thr_kinase_AS"/>
</dbReference>
<keyword evidence="2" id="KW-0547">Nucleotide-binding</keyword>
<evidence type="ECO:0000256" key="1">
    <source>
        <dbReference type="ARBA" id="ARBA00022679"/>
    </source>
</evidence>
<evidence type="ECO:0000313" key="7">
    <source>
        <dbReference type="Proteomes" id="UP000185544"/>
    </source>
</evidence>
<dbReference type="InterPro" id="IPR011009">
    <property type="entry name" value="Kinase-like_dom_sf"/>
</dbReference>
<evidence type="ECO:0000313" key="6">
    <source>
        <dbReference type="EMBL" id="APR99315.1"/>
    </source>
</evidence>
<evidence type="ECO:0000256" key="2">
    <source>
        <dbReference type="ARBA" id="ARBA00022741"/>
    </source>
</evidence>
<keyword evidence="1" id="KW-0808">Transferase</keyword>
<dbReference type="GO" id="GO:0005829">
    <property type="term" value="C:cytosol"/>
    <property type="evidence" value="ECO:0007669"/>
    <property type="project" value="TreeGrafter"/>
</dbReference>
<proteinExistence type="predicted"/>
<dbReference type="GO" id="GO:0005524">
    <property type="term" value="F:ATP binding"/>
    <property type="evidence" value="ECO:0007669"/>
    <property type="project" value="UniProtKB-KW"/>
</dbReference>
<dbReference type="GO" id="GO:0000407">
    <property type="term" value="C:phagophore assembly site"/>
    <property type="evidence" value="ECO:0007669"/>
    <property type="project" value="TreeGrafter"/>
</dbReference>
<dbReference type="Pfam" id="PF00069">
    <property type="entry name" value="Pkinase"/>
    <property type="match status" value="1"/>
</dbReference>
<evidence type="ECO:0000259" key="5">
    <source>
        <dbReference type="PROSITE" id="PS50011"/>
    </source>
</evidence>
<reference evidence="6 7" key="1">
    <citation type="submission" date="2016-08" db="EMBL/GenBank/DDBJ databases">
        <title>Identification and validation of antigenic proteins from Pajaroellobacter abortibovis using de-novo genome sequence assembly and reverse vaccinology.</title>
        <authorList>
            <person name="Welly B.T."/>
            <person name="Miller M.R."/>
            <person name="Stott J.L."/>
            <person name="Blanchard M.T."/>
            <person name="Islas-Trejo A.D."/>
            <person name="O'Rourke S.M."/>
            <person name="Young A.E."/>
            <person name="Medrano J.F."/>
            <person name="Van Eenennaam A.L."/>
        </authorList>
    </citation>
    <scope>NUCLEOTIDE SEQUENCE [LARGE SCALE GENOMIC DNA]</scope>
    <source>
        <strain evidence="6 7">BTF92-0548A/99-0131</strain>
    </source>
</reference>
<dbReference type="PANTHER" id="PTHR24348">
    <property type="entry name" value="SERINE/THREONINE-PROTEIN KINASE UNC-51-RELATED"/>
    <property type="match status" value="1"/>
</dbReference>
<dbReference type="EMBL" id="CP016908">
    <property type="protein sequence ID" value="APR99315.1"/>
    <property type="molecule type" value="Genomic_DNA"/>
</dbReference>
<dbReference type="Gene3D" id="1.10.510.10">
    <property type="entry name" value="Transferase(Phosphotransferase) domain 1"/>
    <property type="match status" value="1"/>
</dbReference>
<evidence type="ECO:0000256" key="3">
    <source>
        <dbReference type="ARBA" id="ARBA00022777"/>
    </source>
</evidence>
<dbReference type="AlphaFoldDB" id="A0A1L6MV37"/>
<dbReference type="GO" id="GO:0004674">
    <property type="term" value="F:protein serine/threonine kinase activity"/>
    <property type="evidence" value="ECO:0007669"/>
    <property type="project" value="InterPro"/>
</dbReference>
<dbReference type="RefSeq" id="WP_075275948.1">
    <property type="nucleotide sequence ID" value="NZ_CP016908.1"/>
</dbReference>
<dbReference type="PANTHER" id="PTHR24348:SF22">
    <property type="entry name" value="NON-SPECIFIC SERINE_THREONINE PROTEIN KINASE"/>
    <property type="match status" value="1"/>
</dbReference>
<keyword evidence="3" id="KW-0418">Kinase</keyword>
<dbReference type="GO" id="GO:0005776">
    <property type="term" value="C:autophagosome"/>
    <property type="evidence" value="ECO:0007669"/>
    <property type="project" value="TreeGrafter"/>
</dbReference>
<keyword evidence="4" id="KW-0067">ATP-binding</keyword>
<sequence>MFDVGQDPAAGLFIVMEFLEGEDLAACLTREKKTHLERVYRNFALSGRALGKAHKVGVIHRDLKPANILVLDRKEQHVYIKILDLGISKFLQDEIAAKIEEEDNI</sequence>